<feature type="non-terminal residue" evidence="1">
    <location>
        <position position="1"/>
    </location>
</feature>
<comment type="caution">
    <text evidence="1">The sequence shown here is derived from an EMBL/GenBank/DDBJ whole genome shotgun (WGS) entry which is preliminary data.</text>
</comment>
<gene>
    <name evidence="1" type="ORF">KIPB_016961</name>
</gene>
<dbReference type="EMBL" id="BDIP01010877">
    <property type="protein sequence ID" value="GCA65370.1"/>
    <property type="molecule type" value="Genomic_DNA"/>
</dbReference>
<name>A0A391NXY0_9EUKA</name>
<dbReference type="Proteomes" id="UP000265618">
    <property type="component" value="Unassembled WGS sequence"/>
</dbReference>
<organism evidence="1 2">
    <name type="scientific">Kipferlia bialata</name>
    <dbReference type="NCBI Taxonomy" id="797122"/>
    <lineage>
        <taxon>Eukaryota</taxon>
        <taxon>Metamonada</taxon>
        <taxon>Carpediemonas-like organisms</taxon>
        <taxon>Kipferlia</taxon>
    </lineage>
</organism>
<keyword evidence="2" id="KW-1185">Reference proteome</keyword>
<accession>A0A391NXY0</accession>
<dbReference type="AlphaFoldDB" id="A0A391NXY0"/>
<evidence type="ECO:0000313" key="2">
    <source>
        <dbReference type="Proteomes" id="UP000265618"/>
    </source>
</evidence>
<evidence type="ECO:0000313" key="1">
    <source>
        <dbReference type="EMBL" id="GCA65370.1"/>
    </source>
</evidence>
<sequence>VEQSPISALPALMTLTDMLTDDRSQTCSQTIDLR</sequence>
<reference evidence="1 2" key="1">
    <citation type="journal article" date="2018" name="PLoS ONE">
        <title>The draft genome of Kipferlia bialata reveals reductive genome evolution in fornicate parasites.</title>
        <authorList>
            <person name="Tanifuji G."/>
            <person name="Takabayashi S."/>
            <person name="Kume K."/>
            <person name="Takagi M."/>
            <person name="Nakayama T."/>
            <person name="Kamikawa R."/>
            <person name="Inagaki Y."/>
            <person name="Hashimoto T."/>
        </authorList>
    </citation>
    <scope>NUCLEOTIDE SEQUENCE [LARGE SCALE GENOMIC DNA]</scope>
    <source>
        <strain evidence="1">NY0173</strain>
    </source>
</reference>
<proteinExistence type="predicted"/>
<protein>
    <submittedName>
        <fullName evidence="1">Uncharacterized protein</fullName>
    </submittedName>
</protein>